<dbReference type="InterPro" id="IPR029058">
    <property type="entry name" value="AB_hydrolase_fold"/>
</dbReference>
<evidence type="ECO:0000313" key="2">
    <source>
        <dbReference type="EMBL" id="HJC69371.1"/>
    </source>
</evidence>
<dbReference type="Gene3D" id="3.40.50.1820">
    <property type="entry name" value="alpha/beta hydrolase"/>
    <property type="match status" value="1"/>
</dbReference>
<dbReference type="SUPFAM" id="SSF53474">
    <property type="entry name" value="alpha/beta-Hydrolases"/>
    <property type="match status" value="1"/>
</dbReference>
<dbReference type="EMBL" id="DWWC01000126">
    <property type="protein sequence ID" value="HJC69371.1"/>
    <property type="molecule type" value="Genomic_DNA"/>
</dbReference>
<name>A0A9D2THL0_9MICO</name>
<dbReference type="AlphaFoldDB" id="A0A9D2THL0"/>
<reference evidence="2" key="2">
    <citation type="submission" date="2021-04" db="EMBL/GenBank/DDBJ databases">
        <authorList>
            <person name="Gilroy R."/>
        </authorList>
    </citation>
    <scope>NUCLEOTIDE SEQUENCE</scope>
    <source>
        <strain evidence="2">CHK130-7132</strain>
    </source>
</reference>
<gene>
    <name evidence="2" type="ORF">H9932_06800</name>
</gene>
<feature type="compositionally biased region" description="Basic and acidic residues" evidence="1">
    <location>
        <begin position="67"/>
        <end position="76"/>
    </location>
</feature>
<protein>
    <submittedName>
        <fullName evidence="2">Alpha/beta hydrolase</fullName>
    </submittedName>
</protein>
<organism evidence="2 3">
    <name type="scientific">Candidatus Brachybacterium intestinipullorum</name>
    <dbReference type="NCBI Taxonomy" id="2838512"/>
    <lineage>
        <taxon>Bacteria</taxon>
        <taxon>Bacillati</taxon>
        <taxon>Actinomycetota</taxon>
        <taxon>Actinomycetes</taxon>
        <taxon>Micrococcales</taxon>
        <taxon>Dermabacteraceae</taxon>
        <taxon>Brachybacterium</taxon>
    </lineage>
</organism>
<keyword evidence="2" id="KW-0378">Hydrolase</keyword>
<dbReference type="Proteomes" id="UP000823854">
    <property type="component" value="Unassembled WGS sequence"/>
</dbReference>
<proteinExistence type="predicted"/>
<accession>A0A9D2THL0</accession>
<reference evidence="2" key="1">
    <citation type="journal article" date="2021" name="PeerJ">
        <title>Extensive microbial diversity within the chicken gut microbiome revealed by metagenomics and culture.</title>
        <authorList>
            <person name="Gilroy R."/>
            <person name="Ravi A."/>
            <person name="Getino M."/>
            <person name="Pursley I."/>
            <person name="Horton D.L."/>
            <person name="Alikhan N.F."/>
            <person name="Baker D."/>
            <person name="Gharbi K."/>
            <person name="Hall N."/>
            <person name="Watson M."/>
            <person name="Adriaenssens E.M."/>
            <person name="Foster-Nyarko E."/>
            <person name="Jarju S."/>
            <person name="Secka A."/>
            <person name="Antonio M."/>
            <person name="Oren A."/>
            <person name="Chaudhuri R.R."/>
            <person name="La Ragione R."/>
            <person name="Hildebrand F."/>
            <person name="Pallen M.J."/>
        </authorList>
    </citation>
    <scope>NUCLEOTIDE SEQUENCE</scope>
    <source>
        <strain evidence="2">CHK130-7132</strain>
    </source>
</reference>
<feature type="region of interest" description="Disordered" evidence="1">
    <location>
        <begin position="182"/>
        <end position="202"/>
    </location>
</feature>
<comment type="caution">
    <text evidence="2">The sequence shown here is derived from an EMBL/GenBank/DDBJ whole genome shotgun (WGS) entry which is preliminary data.</text>
</comment>
<feature type="region of interest" description="Disordered" evidence="1">
    <location>
        <begin position="57"/>
        <end position="76"/>
    </location>
</feature>
<evidence type="ECO:0000256" key="1">
    <source>
        <dbReference type="SAM" id="MobiDB-lite"/>
    </source>
</evidence>
<sequence length="290" mass="30030">MAERRTLTLPDAEIVHHLHGPLPPADGNPVLLMIGQPMTSEGFSELAAEMPGRTVVTYDPRGLGESTRSDGSDLHDPRIQAEDLHALIGELGAPVDVFASSGGAVAGLALVTAHPDDVHVLVAHEPPVLGVLPDAETAAEANAAVTRAYQERGWGAGLAAFLHMTSWQGEFTDGYLAQPSPDPARFGLPVQDDGSRDDPLLSGASAPVTGYAPDLDTLRASSATIVIAVGERTGQALTARTARALAALLGQEAVDFPGDHGGFTRQNPADPGDPAAFADRLREVLADAAA</sequence>
<dbReference type="GO" id="GO:0016787">
    <property type="term" value="F:hydrolase activity"/>
    <property type="evidence" value="ECO:0007669"/>
    <property type="project" value="UniProtKB-KW"/>
</dbReference>
<evidence type="ECO:0000313" key="3">
    <source>
        <dbReference type="Proteomes" id="UP000823854"/>
    </source>
</evidence>